<reference evidence="2 3" key="1">
    <citation type="submission" date="2021-05" db="EMBL/GenBank/DDBJ databases">
        <title>Novel Bacillus species.</title>
        <authorList>
            <person name="Liu G."/>
        </authorList>
    </citation>
    <scope>NUCLEOTIDE SEQUENCE [LARGE SCALE GENOMIC DNA]</scope>
    <source>
        <strain evidence="3">FJAT-49780</strain>
    </source>
</reference>
<keyword evidence="3" id="KW-1185">Reference proteome</keyword>
<proteinExistence type="predicted"/>
<keyword evidence="1" id="KW-1133">Transmembrane helix</keyword>
<organism evidence="2 3">
    <name type="scientific">Lederbergia citri</name>
    <dbReference type="NCBI Taxonomy" id="2833580"/>
    <lineage>
        <taxon>Bacteria</taxon>
        <taxon>Bacillati</taxon>
        <taxon>Bacillota</taxon>
        <taxon>Bacilli</taxon>
        <taxon>Bacillales</taxon>
        <taxon>Bacillaceae</taxon>
        <taxon>Lederbergia</taxon>
    </lineage>
</organism>
<name>A0A942YJF7_9BACI</name>
<sequence>MNKFTFWGVAVLIGLVIGAGIWFAIKVSKSEEFVYSENGKLYWLELKSRTGNVKGIFHQQELIDEIGNVPFIEEKEFSITGETTEKGFKFSVDDGGEIKKFSARFSEKNLVVQEQGESDVKLFQSVTDQSLEQHKKELQQELQIAIYHSEEKLNNFLRTFFSELRSVYGYLYSTENGKYQLFLKIDEALLEGELSGSLLMMVDTGNEKIPYEEDTYELNGITDGHMLKLYTTVDGKKIKLEGNFHEDVSSFDLSFWATNQKLTYHAVTKEEFEKSYDDFKKKVQNR</sequence>
<gene>
    <name evidence="2" type="ORF">KHA97_14760</name>
</gene>
<dbReference type="Proteomes" id="UP000681414">
    <property type="component" value="Unassembled WGS sequence"/>
</dbReference>
<dbReference type="AlphaFoldDB" id="A0A942YJF7"/>
<accession>A0A942YJF7</accession>
<evidence type="ECO:0000313" key="3">
    <source>
        <dbReference type="Proteomes" id="UP000681414"/>
    </source>
</evidence>
<dbReference type="RefSeq" id="WP_213125464.1">
    <property type="nucleotide sequence ID" value="NZ_JAGYPG010000002.1"/>
</dbReference>
<dbReference type="EMBL" id="JAGYPG010000002">
    <property type="protein sequence ID" value="MBS4196326.1"/>
    <property type="molecule type" value="Genomic_DNA"/>
</dbReference>
<evidence type="ECO:0000256" key="1">
    <source>
        <dbReference type="SAM" id="Phobius"/>
    </source>
</evidence>
<evidence type="ECO:0000313" key="2">
    <source>
        <dbReference type="EMBL" id="MBS4196326.1"/>
    </source>
</evidence>
<keyword evidence="1" id="KW-0472">Membrane</keyword>
<feature type="transmembrane region" description="Helical" evidence="1">
    <location>
        <begin position="6"/>
        <end position="25"/>
    </location>
</feature>
<comment type="caution">
    <text evidence="2">The sequence shown here is derived from an EMBL/GenBank/DDBJ whole genome shotgun (WGS) entry which is preliminary data.</text>
</comment>
<keyword evidence="1" id="KW-0812">Transmembrane</keyword>
<protein>
    <submittedName>
        <fullName evidence="2">Uncharacterized protein</fullName>
    </submittedName>
</protein>